<evidence type="ECO:0000256" key="7">
    <source>
        <dbReference type="ARBA" id="ARBA00023136"/>
    </source>
</evidence>
<dbReference type="AlphaFoldDB" id="A0A7H0VA45"/>
<keyword evidence="8 15" id="KW-0675">Receptor</keyword>
<keyword evidence="6 11" id="KW-0798">TonB box</keyword>
<evidence type="ECO:0000256" key="12">
    <source>
        <dbReference type="SAM" id="SignalP"/>
    </source>
</evidence>
<evidence type="ECO:0000313" key="16">
    <source>
        <dbReference type="Proteomes" id="UP000516305"/>
    </source>
</evidence>
<dbReference type="InterPro" id="IPR012910">
    <property type="entry name" value="Plug_dom"/>
</dbReference>
<evidence type="ECO:0000256" key="6">
    <source>
        <dbReference type="ARBA" id="ARBA00023077"/>
    </source>
</evidence>
<dbReference type="InterPro" id="IPR036942">
    <property type="entry name" value="Beta-barrel_TonB_sf"/>
</dbReference>
<comment type="similarity">
    <text evidence="10 11">Belongs to the TonB-dependent receptor family.</text>
</comment>
<dbReference type="PANTHER" id="PTHR30069">
    <property type="entry name" value="TONB-DEPENDENT OUTER MEMBRANE RECEPTOR"/>
    <property type="match status" value="1"/>
</dbReference>
<dbReference type="PROSITE" id="PS52016">
    <property type="entry name" value="TONB_DEPENDENT_REC_3"/>
    <property type="match status" value="1"/>
</dbReference>
<keyword evidence="5 12" id="KW-0732">Signal</keyword>
<dbReference type="NCBIfam" id="TIGR04057">
    <property type="entry name" value="SusC_RagA_signa"/>
    <property type="match status" value="1"/>
</dbReference>
<dbReference type="SUPFAM" id="SSF56935">
    <property type="entry name" value="Porins"/>
    <property type="match status" value="1"/>
</dbReference>
<evidence type="ECO:0000256" key="2">
    <source>
        <dbReference type="ARBA" id="ARBA00022448"/>
    </source>
</evidence>
<dbReference type="Gene3D" id="2.40.170.20">
    <property type="entry name" value="TonB-dependent receptor, beta-barrel domain"/>
    <property type="match status" value="1"/>
</dbReference>
<dbReference type="Gene3D" id="2.60.40.1120">
    <property type="entry name" value="Carboxypeptidase-like, regulatory domain"/>
    <property type="match status" value="1"/>
</dbReference>
<dbReference type="Proteomes" id="UP000516305">
    <property type="component" value="Chromosome"/>
</dbReference>
<dbReference type="InterPro" id="IPR039426">
    <property type="entry name" value="TonB-dep_rcpt-like"/>
</dbReference>
<evidence type="ECO:0000256" key="3">
    <source>
        <dbReference type="ARBA" id="ARBA00022452"/>
    </source>
</evidence>
<evidence type="ECO:0000256" key="1">
    <source>
        <dbReference type="ARBA" id="ARBA00004571"/>
    </source>
</evidence>
<keyword evidence="9 10" id="KW-0998">Cell outer membrane</keyword>
<dbReference type="EMBL" id="CP060139">
    <property type="protein sequence ID" value="QNR22593.1"/>
    <property type="molecule type" value="Genomic_DNA"/>
</dbReference>
<reference evidence="15 16" key="1">
    <citation type="submission" date="2020-08" db="EMBL/GenBank/DDBJ databases">
        <title>Croceimicrobium hydrocarbonivorans gen. nov., sp. nov., a novel marine bacterium isolated from a bacterial consortium that degrades polyethylene terephthalate.</title>
        <authorList>
            <person name="Liu R."/>
        </authorList>
    </citation>
    <scope>NUCLEOTIDE SEQUENCE [LARGE SCALE GENOMIC DNA]</scope>
    <source>
        <strain evidence="15 16">A20-9</strain>
    </source>
</reference>
<sequence length="1040" mass="114142">MKQVYRKALRPLLSAVLVLSSFALAAQEVNISGQVKEANDGPTIPGVNISVKGSQEGTTTDMDGNYSIKAQKGQTLVFSFVGFKTIEIQVNESRTLNVEMTEEASLLNEIVVVGYGSATKKEITGAAAKVEGAELKKLNISRVDAALQGQVSGVTINTNSGSPGGASSIRIRGLSTFGDNDPLILVDGIVYDSEGLNALNPNDIESVNVLKDGTAGIYGVRAANGVIIIETKKGKLNSKPQIEFSGFYGMQSTARQLNLLNATEYAVIKNNAFINGGQTPPFANTALGEGTDWQEAVFQNAPIESYNISINGGNQTTRYSIGGSYYNQNGIVGGDKANFRRYNARVNVSFDMNEKLRLNSVLLYTNEARSTLAENGIGSVLYNTINAYPTEPIRQDNGRYSYLSLVNDIINPLAQMENTYNRSNTNKFVGKEELVYTINEDFTLTNRFNYNVALVDGKTFSPLVWYGPGKAQNTAANEDLDAPMVEIADSVFLERGASVYENRDTYVDLTYEGFLNYDHTFNKIHKVKSTLGVSVFTRSGNGLNATAYNIPNNSINFADISANQADGGFLNNAGSFQYEERLLSSFLRAEYSLHNRYLFSAIVRRDGSSKFGANNRWGIFPAFSGAWIFSDEVFWEGLNLDWMDFGKLRMSYGISGNDQIPNFAYRALLNGEGVYILNDIITSGVAIGRGSNPDLKWETTHQFNVGLDFNFLRDLSFTFNYFVKNTQDLLFQPAVSALLGTYGAGGYPPYVNAGDVSNRGMEFELGYHSNPTRPWVFDANLNLTTLKNEVVRVPDGVDFIPGASFGVGGVVATRFEVGQPIGYYIGYETDGIFQTQAEIDNASVTQAGAKPGDLRFVDQNGDGQINFSDDSDKVKIGSPIPDLTIGFNFNIRYKGFDLAGNVYAALGQEIIRNYERQQPYANQLNYVINRWNGAGSTDIYPRVTTGSNRNTVFSDFYVEDGSFVRLRNIQFGYTLPKKWLGGAKVESLRIYISANNLYTLTNYLGYDPDIGNFGGTLAAGVDYGFYPQARTIMGGFNLKF</sequence>
<organism evidence="15 16">
    <name type="scientific">Croceimicrobium hydrocarbonivorans</name>
    <dbReference type="NCBI Taxonomy" id="2761580"/>
    <lineage>
        <taxon>Bacteria</taxon>
        <taxon>Pseudomonadati</taxon>
        <taxon>Bacteroidota</taxon>
        <taxon>Flavobacteriia</taxon>
        <taxon>Flavobacteriales</taxon>
        <taxon>Owenweeksiaceae</taxon>
        <taxon>Croceimicrobium</taxon>
    </lineage>
</organism>
<dbReference type="SUPFAM" id="SSF49464">
    <property type="entry name" value="Carboxypeptidase regulatory domain-like"/>
    <property type="match status" value="1"/>
</dbReference>
<gene>
    <name evidence="15" type="ORF">H4K34_09345</name>
</gene>
<keyword evidence="16" id="KW-1185">Reference proteome</keyword>
<dbReference type="Pfam" id="PF00593">
    <property type="entry name" value="TonB_dep_Rec_b-barrel"/>
    <property type="match status" value="1"/>
</dbReference>
<dbReference type="GO" id="GO:0009279">
    <property type="term" value="C:cell outer membrane"/>
    <property type="evidence" value="ECO:0007669"/>
    <property type="project" value="UniProtKB-SubCell"/>
</dbReference>
<evidence type="ECO:0000259" key="14">
    <source>
        <dbReference type="Pfam" id="PF07715"/>
    </source>
</evidence>
<accession>A0A7H0VA45</accession>
<dbReference type="NCBIfam" id="TIGR04056">
    <property type="entry name" value="OMP_RagA_SusC"/>
    <property type="match status" value="1"/>
</dbReference>
<evidence type="ECO:0000259" key="13">
    <source>
        <dbReference type="Pfam" id="PF00593"/>
    </source>
</evidence>
<dbReference type="GO" id="GO:0015344">
    <property type="term" value="F:siderophore uptake transmembrane transporter activity"/>
    <property type="evidence" value="ECO:0007669"/>
    <property type="project" value="TreeGrafter"/>
</dbReference>
<evidence type="ECO:0000256" key="8">
    <source>
        <dbReference type="ARBA" id="ARBA00023170"/>
    </source>
</evidence>
<dbReference type="PANTHER" id="PTHR30069:SF29">
    <property type="entry name" value="HEMOGLOBIN AND HEMOGLOBIN-HAPTOGLOBIN-BINDING PROTEIN 1-RELATED"/>
    <property type="match status" value="1"/>
</dbReference>
<evidence type="ECO:0000256" key="11">
    <source>
        <dbReference type="RuleBase" id="RU003357"/>
    </source>
</evidence>
<dbReference type="InterPro" id="IPR023997">
    <property type="entry name" value="TonB-dep_OMP_SusC/RagA_CS"/>
</dbReference>
<feature type="chain" id="PRO_5028904387" evidence="12">
    <location>
        <begin position="26"/>
        <end position="1040"/>
    </location>
</feature>
<keyword evidence="4 10" id="KW-0812">Transmembrane</keyword>
<dbReference type="GO" id="GO:0044718">
    <property type="term" value="P:siderophore transmembrane transport"/>
    <property type="evidence" value="ECO:0007669"/>
    <property type="project" value="TreeGrafter"/>
</dbReference>
<evidence type="ECO:0000256" key="4">
    <source>
        <dbReference type="ARBA" id="ARBA00022692"/>
    </source>
</evidence>
<feature type="domain" description="TonB-dependent receptor-like beta-barrel" evidence="13">
    <location>
        <begin position="396"/>
        <end position="903"/>
    </location>
</feature>
<comment type="subcellular location">
    <subcellularLocation>
        <location evidence="1 10">Cell outer membrane</location>
        <topology evidence="1 10">Multi-pass membrane protein</topology>
    </subcellularLocation>
</comment>
<proteinExistence type="inferred from homology"/>
<dbReference type="InterPro" id="IPR037066">
    <property type="entry name" value="Plug_dom_sf"/>
</dbReference>
<keyword evidence="2 10" id="KW-0813">Transport</keyword>
<evidence type="ECO:0000256" key="10">
    <source>
        <dbReference type="PROSITE-ProRule" id="PRU01360"/>
    </source>
</evidence>
<keyword evidence="3 10" id="KW-1134">Transmembrane beta strand</keyword>
<name>A0A7H0VA45_9FLAO</name>
<dbReference type="Gene3D" id="2.170.130.10">
    <property type="entry name" value="TonB-dependent receptor, plug domain"/>
    <property type="match status" value="1"/>
</dbReference>
<dbReference type="Pfam" id="PF07715">
    <property type="entry name" value="Plug"/>
    <property type="match status" value="1"/>
</dbReference>
<dbReference type="Pfam" id="PF13715">
    <property type="entry name" value="CarbopepD_reg_2"/>
    <property type="match status" value="1"/>
</dbReference>
<dbReference type="KEGG" id="chyd:H4K34_09345"/>
<dbReference type="InterPro" id="IPR008969">
    <property type="entry name" value="CarboxyPept-like_regulatory"/>
</dbReference>
<dbReference type="InterPro" id="IPR000531">
    <property type="entry name" value="Beta-barrel_TonB"/>
</dbReference>
<keyword evidence="7 10" id="KW-0472">Membrane</keyword>
<feature type="signal peptide" evidence="12">
    <location>
        <begin position="1"/>
        <end position="25"/>
    </location>
</feature>
<protein>
    <submittedName>
        <fullName evidence="15">TonB-dependent receptor</fullName>
    </submittedName>
</protein>
<dbReference type="InterPro" id="IPR023996">
    <property type="entry name" value="TonB-dep_OMP_SusC/RagA"/>
</dbReference>
<feature type="domain" description="TonB-dependent receptor plug" evidence="14">
    <location>
        <begin position="120"/>
        <end position="226"/>
    </location>
</feature>
<evidence type="ECO:0000256" key="9">
    <source>
        <dbReference type="ARBA" id="ARBA00023237"/>
    </source>
</evidence>
<evidence type="ECO:0000313" key="15">
    <source>
        <dbReference type="EMBL" id="QNR22593.1"/>
    </source>
</evidence>
<dbReference type="RefSeq" id="WP_210757159.1">
    <property type="nucleotide sequence ID" value="NZ_CP060139.1"/>
</dbReference>
<evidence type="ECO:0000256" key="5">
    <source>
        <dbReference type="ARBA" id="ARBA00022729"/>
    </source>
</evidence>